<protein>
    <submittedName>
        <fullName evidence="2">Uncharacterized protein</fullName>
    </submittedName>
</protein>
<evidence type="ECO:0000313" key="2">
    <source>
        <dbReference type="EMBL" id="MBB2147876.1"/>
    </source>
</evidence>
<dbReference type="EMBL" id="WNXC01000001">
    <property type="protein sequence ID" value="MBB2147876.1"/>
    <property type="molecule type" value="Genomic_DNA"/>
</dbReference>
<evidence type="ECO:0000256" key="1">
    <source>
        <dbReference type="SAM" id="SignalP"/>
    </source>
</evidence>
<feature type="signal peptide" evidence="1">
    <location>
        <begin position="1"/>
        <end position="18"/>
    </location>
</feature>
<organism evidence="2 3">
    <name type="scientific">Pedobacter gandavensis</name>
    <dbReference type="NCBI Taxonomy" id="2679963"/>
    <lineage>
        <taxon>Bacteria</taxon>
        <taxon>Pseudomonadati</taxon>
        <taxon>Bacteroidota</taxon>
        <taxon>Sphingobacteriia</taxon>
        <taxon>Sphingobacteriales</taxon>
        <taxon>Sphingobacteriaceae</taxon>
        <taxon>Pedobacter</taxon>
    </lineage>
</organism>
<dbReference type="Proteomes" id="UP000636110">
    <property type="component" value="Unassembled WGS sequence"/>
</dbReference>
<gene>
    <name evidence="2" type="ORF">GM920_03020</name>
</gene>
<dbReference type="RefSeq" id="WP_182953280.1">
    <property type="nucleotide sequence ID" value="NZ_WNXC01000001.1"/>
</dbReference>
<accession>A0ABR6ERJ6</accession>
<name>A0ABR6ERJ6_9SPHI</name>
<comment type="caution">
    <text evidence="2">The sequence shown here is derived from an EMBL/GenBank/DDBJ whole genome shotgun (WGS) entry which is preliminary data.</text>
</comment>
<keyword evidence="1" id="KW-0732">Signal</keyword>
<feature type="chain" id="PRO_5045910717" evidence="1">
    <location>
        <begin position="19"/>
        <end position="244"/>
    </location>
</feature>
<sequence length="244" mass="27745">MKRYVFILFLFFSFSGFAQTINNYKYVVVPEKFPFLKTANLYGLNDLAKFLIEQKGFTPYFDNAELPADLANNKCKALNLEVIERKTMFTTNLTLLLKDCQGNILFKSKEGKSREKEYKASYNFALRDAFTSLDSLNYVAMATPTTLPVAQQTPVQQTPVAIAPAKAEVIVAEGTLYAQPITNGFQLINTAPKVVLTLLTTTVQDYFIAKNETAHGIAFKRNGEWFFEYYQNNKLITEKLLIKF</sequence>
<proteinExistence type="predicted"/>
<reference evidence="2 3" key="1">
    <citation type="submission" date="2019-11" db="EMBL/GenBank/DDBJ databases">
        <title>Description of Pedobacter sp. LMG 31462T.</title>
        <authorList>
            <person name="Carlier A."/>
            <person name="Qi S."/>
            <person name="Vandamme P."/>
        </authorList>
    </citation>
    <scope>NUCLEOTIDE SEQUENCE [LARGE SCALE GENOMIC DNA]</scope>
    <source>
        <strain evidence="2 3">LMG 31462</strain>
    </source>
</reference>
<evidence type="ECO:0000313" key="3">
    <source>
        <dbReference type="Proteomes" id="UP000636110"/>
    </source>
</evidence>
<keyword evidence="3" id="KW-1185">Reference proteome</keyword>